<organism evidence="9 10">
    <name type="scientific">Taxus chinensis</name>
    <name type="common">Chinese yew</name>
    <name type="synonym">Taxus wallichiana var. chinensis</name>
    <dbReference type="NCBI Taxonomy" id="29808"/>
    <lineage>
        <taxon>Eukaryota</taxon>
        <taxon>Viridiplantae</taxon>
        <taxon>Streptophyta</taxon>
        <taxon>Embryophyta</taxon>
        <taxon>Tracheophyta</taxon>
        <taxon>Spermatophyta</taxon>
        <taxon>Pinopsida</taxon>
        <taxon>Pinidae</taxon>
        <taxon>Conifers II</taxon>
        <taxon>Cupressales</taxon>
        <taxon>Taxaceae</taxon>
        <taxon>Taxus</taxon>
    </lineage>
</organism>
<dbReference type="PROSITE" id="PS00107">
    <property type="entry name" value="PROTEIN_KINASE_ATP"/>
    <property type="match status" value="1"/>
</dbReference>
<dbReference type="Gene3D" id="3.30.200.20">
    <property type="entry name" value="Phosphorylase Kinase, domain 1"/>
    <property type="match status" value="1"/>
</dbReference>
<feature type="domain" description="Protein kinase" evidence="8">
    <location>
        <begin position="485"/>
        <end position="748"/>
    </location>
</feature>
<dbReference type="Pfam" id="PF07714">
    <property type="entry name" value="PK_Tyr_Ser-Thr"/>
    <property type="match status" value="1"/>
</dbReference>
<dbReference type="FunFam" id="3.30.200.20:FF:000268">
    <property type="entry name" value="probable receptor-like serine/threonine-protein kinase At5g57670"/>
    <property type="match status" value="1"/>
</dbReference>
<evidence type="ECO:0000313" key="9">
    <source>
        <dbReference type="EMBL" id="KAH9308314.1"/>
    </source>
</evidence>
<evidence type="ECO:0000256" key="7">
    <source>
        <dbReference type="SAM" id="Coils"/>
    </source>
</evidence>
<dbReference type="GO" id="GO:0005524">
    <property type="term" value="F:ATP binding"/>
    <property type="evidence" value="ECO:0007669"/>
    <property type="project" value="UniProtKB-UniRule"/>
</dbReference>
<feature type="non-terminal residue" evidence="9">
    <location>
        <position position="802"/>
    </location>
</feature>
<dbReference type="InterPro" id="IPR000719">
    <property type="entry name" value="Prot_kinase_dom"/>
</dbReference>
<dbReference type="PROSITE" id="PS50011">
    <property type="entry name" value="PROTEIN_KINASE_DOM"/>
    <property type="match status" value="1"/>
</dbReference>
<protein>
    <recommendedName>
        <fullName evidence="8">Protein kinase domain-containing protein</fullName>
    </recommendedName>
</protein>
<evidence type="ECO:0000259" key="8">
    <source>
        <dbReference type="PROSITE" id="PS50011"/>
    </source>
</evidence>
<dbReference type="InterPro" id="IPR014729">
    <property type="entry name" value="Rossmann-like_a/b/a_fold"/>
</dbReference>
<dbReference type="InterPro" id="IPR006016">
    <property type="entry name" value="UspA"/>
</dbReference>
<keyword evidence="10" id="KW-1185">Reference proteome</keyword>
<dbReference type="FunFam" id="1.10.510.10:FF:000284">
    <property type="entry name" value="Putative receptor-like serine/threonine-protein kinase"/>
    <property type="match status" value="1"/>
</dbReference>
<evidence type="ECO:0000256" key="5">
    <source>
        <dbReference type="ARBA" id="ARBA00022840"/>
    </source>
</evidence>
<dbReference type="Pfam" id="PF00582">
    <property type="entry name" value="Usp"/>
    <property type="match status" value="1"/>
</dbReference>
<dbReference type="SMART" id="SM00220">
    <property type="entry name" value="S_TKc"/>
    <property type="match status" value="1"/>
</dbReference>
<dbReference type="AlphaFoldDB" id="A0AA38KSA7"/>
<evidence type="ECO:0000256" key="4">
    <source>
        <dbReference type="ARBA" id="ARBA00022777"/>
    </source>
</evidence>
<dbReference type="Gene3D" id="3.40.50.620">
    <property type="entry name" value="HUPs"/>
    <property type="match status" value="1"/>
</dbReference>
<dbReference type="InterPro" id="IPR011009">
    <property type="entry name" value="Kinase-like_dom_sf"/>
</dbReference>
<comment type="caution">
    <text evidence="9">The sequence shown here is derived from an EMBL/GenBank/DDBJ whole genome shotgun (WGS) entry which is preliminary data.</text>
</comment>
<sequence>MTVLALALAEAEAEVEVEEEEEEDGEMSRSRNKIIVVAVRVGASSHELLTWALVKAAQPADHVVALHVITNSELSSKEQSNTNYQAADFFNSAVEVYEGFCSLKQVGLQFKITHGSSVRKVLVEEAKLHEATKVILGASKHKALGSPISLAKYCVKKLPCSTSVLVVENGKVKFERDGAHHLPVANGPWLGFFNPVRWRIKIKNCEVLNNGVGNCLPVVECPLETTAVISGSTYASDENDNICDLVSDVGRFKISPVNMVNVCNYALSEKEASTRSLFSSRSRCVLCESNIETLVSNEKKYKRHDELKDSRSQSSCESLHTVSSASSLFSHGEEESGSCTTLDTNVSKELMSGSHKQKGVPPRGWPLLRRAISFSKPPSKQATARKMSVVEWAMRLPNRQARMTQQFQVKAEIAHEVYNQEYKVQSPNEGILIEASEDEAGFPCSQRIESRSEEHYLTKKLESLCESKTCRKFNYQELQSATSNFSAENFIGSGGWSRVYKGFLFDGQSVAVKVLNCSSEADEEFILEVEILTSLNHNRIISLVGYCVESHSRLLVYNFVSRGNLEENLHGGKNKPVLCWTERFKVAIGVAEALNYLHNGCLRSVIHRDVKSSNILLSENFEPQLADFGLAKWAPITSSHISCNDVLGTFGYLAPEYFIYGKVNDKTDIYAFGVVLLELITGRKPINTRYPKGHESLVMWAKPLLEEDSMGELVDKGLGDAYDTNEMQRMMLAAALCVTQASHYRPRISRIIKILRGEDDFTDWAWCQHTMTKDRDVSDEDEHIVNQQGHDIQTHLTLAMLG</sequence>
<dbReference type="OMA" id="DSWVMAV"/>
<evidence type="ECO:0000256" key="3">
    <source>
        <dbReference type="ARBA" id="ARBA00022741"/>
    </source>
</evidence>
<dbReference type="PROSITE" id="PS00108">
    <property type="entry name" value="PROTEIN_KINASE_ST"/>
    <property type="match status" value="1"/>
</dbReference>
<accession>A0AA38KSA7</accession>
<feature type="binding site" evidence="6">
    <location>
        <position position="513"/>
    </location>
    <ligand>
        <name>ATP</name>
        <dbReference type="ChEBI" id="CHEBI:30616"/>
    </ligand>
</feature>
<dbReference type="InterPro" id="IPR046958">
    <property type="entry name" value="RBK1/2/STUNTED"/>
</dbReference>
<keyword evidence="4" id="KW-0418">Kinase</keyword>
<keyword evidence="2" id="KW-0808">Transferase</keyword>
<dbReference type="SUPFAM" id="SSF52402">
    <property type="entry name" value="Adenine nucleotide alpha hydrolases-like"/>
    <property type="match status" value="1"/>
</dbReference>
<dbReference type="EMBL" id="JAHRHJ020000007">
    <property type="protein sequence ID" value="KAH9308314.1"/>
    <property type="molecule type" value="Genomic_DNA"/>
</dbReference>
<proteinExistence type="predicted"/>
<dbReference type="InterPro" id="IPR008271">
    <property type="entry name" value="Ser/Thr_kinase_AS"/>
</dbReference>
<dbReference type="CDD" id="cd00293">
    <property type="entry name" value="USP-like"/>
    <property type="match status" value="1"/>
</dbReference>
<dbReference type="Gene3D" id="1.10.510.10">
    <property type="entry name" value="Transferase(Phosphotransferase) domain 1"/>
    <property type="match status" value="1"/>
</dbReference>
<keyword evidence="3 6" id="KW-0547">Nucleotide-binding</keyword>
<keyword evidence="5 6" id="KW-0067">ATP-binding</keyword>
<reference evidence="9 10" key="1">
    <citation type="journal article" date="2021" name="Nat. Plants">
        <title>The Taxus genome provides insights into paclitaxel biosynthesis.</title>
        <authorList>
            <person name="Xiong X."/>
            <person name="Gou J."/>
            <person name="Liao Q."/>
            <person name="Li Y."/>
            <person name="Zhou Q."/>
            <person name="Bi G."/>
            <person name="Li C."/>
            <person name="Du R."/>
            <person name="Wang X."/>
            <person name="Sun T."/>
            <person name="Guo L."/>
            <person name="Liang H."/>
            <person name="Lu P."/>
            <person name="Wu Y."/>
            <person name="Zhang Z."/>
            <person name="Ro D.K."/>
            <person name="Shang Y."/>
            <person name="Huang S."/>
            <person name="Yan J."/>
        </authorList>
    </citation>
    <scope>NUCLEOTIDE SEQUENCE [LARGE SCALE GENOMIC DNA]</scope>
    <source>
        <strain evidence="9">Ta-2019</strain>
    </source>
</reference>
<keyword evidence="7" id="KW-0175">Coiled coil</keyword>
<evidence type="ECO:0000313" key="10">
    <source>
        <dbReference type="Proteomes" id="UP000824469"/>
    </source>
</evidence>
<dbReference type="Proteomes" id="UP000824469">
    <property type="component" value="Unassembled WGS sequence"/>
</dbReference>
<dbReference type="GO" id="GO:0004674">
    <property type="term" value="F:protein serine/threonine kinase activity"/>
    <property type="evidence" value="ECO:0007669"/>
    <property type="project" value="UniProtKB-KW"/>
</dbReference>
<evidence type="ECO:0000256" key="1">
    <source>
        <dbReference type="ARBA" id="ARBA00022527"/>
    </source>
</evidence>
<keyword evidence="1" id="KW-0723">Serine/threonine-protein kinase</keyword>
<dbReference type="PANTHER" id="PTHR47987:SF11">
    <property type="entry name" value="RECEPTOR-LIKE CYTOSOLIC SERINE_THREONINE-PROTEIN KINASE RBK1 ISOFORM X1"/>
    <property type="match status" value="1"/>
</dbReference>
<dbReference type="InterPro" id="IPR017441">
    <property type="entry name" value="Protein_kinase_ATP_BS"/>
</dbReference>
<feature type="coiled-coil region" evidence="7">
    <location>
        <begin position="1"/>
        <end position="28"/>
    </location>
</feature>
<dbReference type="InterPro" id="IPR001245">
    <property type="entry name" value="Ser-Thr/Tyr_kinase_cat_dom"/>
</dbReference>
<dbReference type="PANTHER" id="PTHR47987">
    <property type="entry name" value="OS08G0249100 PROTEIN"/>
    <property type="match status" value="1"/>
</dbReference>
<dbReference type="SUPFAM" id="SSF56112">
    <property type="entry name" value="Protein kinase-like (PK-like)"/>
    <property type="match status" value="1"/>
</dbReference>
<evidence type="ECO:0000256" key="6">
    <source>
        <dbReference type="PROSITE-ProRule" id="PRU10141"/>
    </source>
</evidence>
<name>A0AA38KSA7_TAXCH</name>
<evidence type="ECO:0000256" key="2">
    <source>
        <dbReference type="ARBA" id="ARBA00022679"/>
    </source>
</evidence>
<gene>
    <name evidence="9" type="ORF">KI387_036225</name>
</gene>